<evidence type="ECO:0000313" key="2">
    <source>
        <dbReference type="EMBL" id="MBB5326543.1"/>
    </source>
</evidence>
<name>A0A9X0U1R4_9BACT</name>
<protein>
    <submittedName>
        <fullName evidence="2">L-lactate dehydrogenase complex protein LldG</fullName>
    </submittedName>
</protein>
<keyword evidence="3" id="KW-1185">Reference proteome</keyword>
<dbReference type="PANTHER" id="PTHR43682">
    <property type="entry name" value="LACTATE UTILIZATION PROTEIN C"/>
    <property type="match status" value="1"/>
</dbReference>
<dbReference type="InterPro" id="IPR003741">
    <property type="entry name" value="LUD_dom"/>
</dbReference>
<dbReference type="AlphaFoldDB" id="A0A9X0U1R4"/>
<dbReference type="PANTHER" id="PTHR43682:SF1">
    <property type="entry name" value="LACTATE UTILIZATION PROTEIN C"/>
    <property type="match status" value="1"/>
</dbReference>
<dbReference type="EMBL" id="JACHEB010000001">
    <property type="protein sequence ID" value="MBB5326543.1"/>
    <property type="molecule type" value="Genomic_DNA"/>
</dbReference>
<dbReference type="SUPFAM" id="SSF100950">
    <property type="entry name" value="NagB/RpiA/CoA transferase-like"/>
    <property type="match status" value="1"/>
</dbReference>
<evidence type="ECO:0000313" key="3">
    <source>
        <dbReference type="Proteomes" id="UP000535182"/>
    </source>
</evidence>
<gene>
    <name evidence="2" type="ORF">HDF14_000137</name>
</gene>
<evidence type="ECO:0000259" key="1">
    <source>
        <dbReference type="Pfam" id="PF02589"/>
    </source>
</evidence>
<accession>A0A9X0U1R4</accession>
<comment type="caution">
    <text evidence="2">The sequence shown here is derived from an EMBL/GenBank/DDBJ whole genome shotgun (WGS) entry which is preliminary data.</text>
</comment>
<dbReference type="Gene3D" id="3.40.50.10420">
    <property type="entry name" value="NagB/RpiA/CoA transferase-like"/>
    <property type="match status" value="1"/>
</dbReference>
<feature type="domain" description="LUD" evidence="1">
    <location>
        <begin position="122"/>
        <end position="222"/>
    </location>
</feature>
<dbReference type="Pfam" id="PF02589">
    <property type="entry name" value="LUD_dom"/>
    <property type="match status" value="1"/>
</dbReference>
<dbReference type="InterPro" id="IPR024185">
    <property type="entry name" value="FTHF_cligase-like_sf"/>
</dbReference>
<dbReference type="Proteomes" id="UP000535182">
    <property type="component" value="Unassembled WGS sequence"/>
</dbReference>
<reference evidence="2 3" key="1">
    <citation type="submission" date="2020-08" db="EMBL/GenBank/DDBJ databases">
        <title>Genomic Encyclopedia of Type Strains, Phase IV (KMG-V): Genome sequencing to study the core and pangenomes of soil and plant-associated prokaryotes.</title>
        <authorList>
            <person name="Whitman W."/>
        </authorList>
    </citation>
    <scope>NUCLEOTIDE SEQUENCE [LARGE SCALE GENOMIC DNA]</scope>
    <source>
        <strain evidence="2 3">X5P2</strain>
    </source>
</reference>
<dbReference type="RefSeq" id="WP_183972572.1">
    <property type="nucleotide sequence ID" value="NZ_JACHEB010000001.1"/>
</dbReference>
<dbReference type="InterPro" id="IPR037171">
    <property type="entry name" value="NagB/RpiA_transferase-like"/>
</dbReference>
<organism evidence="2 3">
    <name type="scientific">Tunturiibacter gelidiferens</name>
    <dbReference type="NCBI Taxonomy" id="3069689"/>
    <lineage>
        <taxon>Bacteria</taxon>
        <taxon>Pseudomonadati</taxon>
        <taxon>Acidobacteriota</taxon>
        <taxon>Terriglobia</taxon>
        <taxon>Terriglobales</taxon>
        <taxon>Acidobacteriaceae</taxon>
        <taxon>Tunturiibacter</taxon>
    </lineage>
</organism>
<proteinExistence type="predicted"/>
<sequence>MGVDIGAASLGSARAEILQRIRAATGGVSNAEVARAGWARLPREYRRTATRGREAVLELLEDRLRDYDANVVRVGRDGVSAIVAKLLSERGKTRMLVPAGIAKQWLPVGVEFVEDEGLSPEDLDRFDGVMTGSTMAIAETGTVILQNVPGQGRRAVTLVPDYQLCVVREEDVVETVSEAMARLQETAELPTTFFSGPSATADIEMTRIKGVHGPRFLDVVLMRSGFERETL</sequence>